<gene>
    <name evidence="2" type="ORF">V6N12_063256</name>
</gene>
<keyword evidence="3" id="KW-1185">Reference proteome</keyword>
<evidence type="ECO:0000256" key="1">
    <source>
        <dbReference type="SAM" id="MobiDB-lite"/>
    </source>
</evidence>
<evidence type="ECO:0000313" key="2">
    <source>
        <dbReference type="EMBL" id="KAK8575585.1"/>
    </source>
</evidence>
<dbReference type="Proteomes" id="UP001472677">
    <property type="component" value="Unassembled WGS sequence"/>
</dbReference>
<protein>
    <submittedName>
        <fullName evidence="2">Uncharacterized protein</fullName>
    </submittedName>
</protein>
<proteinExistence type="predicted"/>
<accession>A0ABR2FB68</accession>
<feature type="region of interest" description="Disordered" evidence="1">
    <location>
        <begin position="109"/>
        <end position="129"/>
    </location>
</feature>
<evidence type="ECO:0000313" key="3">
    <source>
        <dbReference type="Proteomes" id="UP001472677"/>
    </source>
</evidence>
<feature type="compositionally biased region" description="Basic and acidic residues" evidence="1">
    <location>
        <begin position="118"/>
        <end position="129"/>
    </location>
</feature>
<comment type="caution">
    <text evidence="2">The sequence shown here is derived from an EMBL/GenBank/DDBJ whole genome shotgun (WGS) entry which is preliminary data.</text>
</comment>
<sequence length="129" mass="15124">MLLTVTKYAISDMVSGKFVAEWKSLSRRFGRVLARFPRPIIGTCWLLLLRLQTVLKHQYMCGIEDLTRNPQSIRTDLLQNHHGKCYRKHEQKGFDPIFDARMSDHRGKLFTGYNADQPSKEDERIKNDK</sequence>
<name>A0ABR2FB68_9ROSI</name>
<dbReference type="EMBL" id="JBBPBM010000007">
    <property type="protein sequence ID" value="KAK8575585.1"/>
    <property type="molecule type" value="Genomic_DNA"/>
</dbReference>
<organism evidence="2 3">
    <name type="scientific">Hibiscus sabdariffa</name>
    <name type="common">roselle</name>
    <dbReference type="NCBI Taxonomy" id="183260"/>
    <lineage>
        <taxon>Eukaryota</taxon>
        <taxon>Viridiplantae</taxon>
        <taxon>Streptophyta</taxon>
        <taxon>Embryophyta</taxon>
        <taxon>Tracheophyta</taxon>
        <taxon>Spermatophyta</taxon>
        <taxon>Magnoliopsida</taxon>
        <taxon>eudicotyledons</taxon>
        <taxon>Gunneridae</taxon>
        <taxon>Pentapetalae</taxon>
        <taxon>rosids</taxon>
        <taxon>malvids</taxon>
        <taxon>Malvales</taxon>
        <taxon>Malvaceae</taxon>
        <taxon>Malvoideae</taxon>
        <taxon>Hibiscus</taxon>
    </lineage>
</organism>
<reference evidence="2 3" key="1">
    <citation type="journal article" date="2024" name="G3 (Bethesda)">
        <title>Genome assembly of Hibiscus sabdariffa L. provides insights into metabolisms of medicinal natural products.</title>
        <authorList>
            <person name="Kim T."/>
        </authorList>
    </citation>
    <scope>NUCLEOTIDE SEQUENCE [LARGE SCALE GENOMIC DNA]</scope>
    <source>
        <strain evidence="2">TK-2024</strain>
        <tissue evidence="2">Old leaves</tissue>
    </source>
</reference>